<evidence type="ECO:0000256" key="2">
    <source>
        <dbReference type="SAM" id="Phobius"/>
    </source>
</evidence>
<dbReference type="EMBL" id="GL732621">
    <property type="protein sequence ID" value="EFX70438.1"/>
    <property type="molecule type" value="Genomic_DNA"/>
</dbReference>
<proteinExistence type="predicted"/>
<feature type="compositionally biased region" description="Basic and acidic residues" evidence="1">
    <location>
        <begin position="114"/>
        <end position="124"/>
    </location>
</feature>
<evidence type="ECO:0000313" key="4">
    <source>
        <dbReference type="Proteomes" id="UP000000305"/>
    </source>
</evidence>
<feature type="transmembrane region" description="Helical" evidence="2">
    <location>
        <begin position="196"/>
        <end position="215"/>
    </location>
</feature>
<keyword evidence="2" id="KW-1133">Transmembrane helix</keyword>
<protein>
    <submittedName>
        <fullName evidence="3">Uncharacterized protein</fullName>
    </submittedName>
</protein>
<sequence length="253" mass="27684">MVSDAVKDCVETCLSSLGHSAYSDDPDLDHLKCGSCCHNKMSRKTFCQLSKSSPSSVSWQSTHGFHPLALHFPRQQQWHQRSLPCLLPLRDPSQLQRRLRLPKPAASPLVAKPAAKDSVEKLEPATHAYPTKLSPLRKATPAAPASPAPKPAASRAVPATTRLAAKPAMSTTSTVKKTTTSTTTSRPAATAATKSAGTYCRLAFLLLVYILPLDFHMSSNSFEMCSSYYFLVLLHQLLYLGIISWSRWGSSRF</sequence>
<keyword evidence="2" id="KW-0812">Transmembrane</keyword>
<name>E9HCY9_DAPPU</name>
<dbReference type="KEGG" id="dpx:DAPPUDRAFT_112754"/>
<evidence type="ECO:0000313" key="3">
    <source>
        <dbReference type="EMBL" id="EFX70438.1"/>
    </source>
</evidence>
<keyword evidence="4" id="KW-1185">Reference proteome</keyword>
<feature type="compositionally biased region" description="Low complexity" evidence="1">
    <location>
        <begin position="170"/>
        <end position="190"/>
    </location>
</feature>
<reference evidence="3 4" key="1">
    <citation type="journal article" date="2011" name="Science">
        <title>The ecoresponsive genome of Daphnia pulex.</title>
        <authorList>
            <person name="Colbourne J.K."/>
            <person name="Pfrender M.E."/>
            <person name="Gilbert D."/>
            <person name="Thomas W.K."/>
            <person name="Tucker A."/>
            <person name="Oakley T.H."/>
            <person name="Tokishita S."/>
            <person name="Aerts A."/>
            <person name="Arnold G.J."/>
            <person name="Basu M.K."/>
            <person name="Bauer D.J."/>
            <person name="Caceres C.E."/>
            <person name="Carmel L."/>
            <person name="Casola C."/>
            <person name="Choi J.H."/>
            <person name="Detter J.C."/>
            <person name="Dong Q."/>
            <person name="Dusheyko S."/>
            <person name="Eads B.D."/>
            <person name="Frohlich T."/>
            <person name="Geiler-Samerotte K.A."/>
            <person name="Gerlach D."/>
            <person name="Hatcher P."/>
            <person name="Jogdeo S."/>
            <person name="Krijgsveld J."/>
            <person name="Kriventseva E.V."/>
            <person name="Kultz D."/>
            <person name="Laforsch C."/>
            <person name="Lindquist E."/>
            <person name="Lopez J."/>
            <person name="Manak J.R."/>
            <person name="Muller J."/>
            <person name="Pangilinan J."/>
            <person name="Patwardhan R.P."/>
            <person name="Pitluck S."/>
            <person name="Pritham E.J."/>
            <person name="Rechtsteiner A."/>
            <person name="Rho M."/>
            <person name="Rogozin I.B."/>
            <person name="Sakarya O."/>
            <person name="Salamov A."/>
            <person name="Schaack S."/>
            <person name="Shapiro H."/>
            <person name="Shiga Y."/>
            <person name="Skalitzky C."/>
            <person name="Smith Z."/>
            <person name="Souvorov A."/>
            <person name="Sung W."/>
            <person name="Tang Z."/>
            <person name="Tsuchiya D."/>
            <person name="Tu H."/>
            <person name="Vos H."/>
            <person name="Wang M."/>
            <person name="Wolf Y.I."/>
            <person name="Yamagata H."/>
            <person name="Yamada T."/>
            <person name="Ye Y."/>
            <person name="Shaw J.R."/>
            <person name="Andrews J."/>
            <person name="Crease T.J."/>
            <person name="Tang H."/>
            <person name="Lucas S.M."/>
            <person name="Robertson H.M."/>
            <person name="Bork P."/>
            <person name="Koonin E.V."/>
            <person name="Zdobnov E.M."/>
            <person name="Grigoriev I.V."/>
            <person name="Lynch M."/>
            <person name="Boore J.L."/>
        </authorList>
    </citation>
    <scope>NUCLEOTIDE SEQUENCE [LARGE SCALE GENOMIC DNA]</scope>
</reference>
<evidence type="ECO:0000256" key="1">
    <source>
        <dbReference type="SAM" id="MobiDB-lite"/>
    </source>
</evidence>
<dbReference type="HOGENOM" id="CLU_1099461_0_0_1"/>
<feature type="region of interest" description="Disordered" evidence="1">
    <location>
        <begin position="101"/>
        <end position="190"/>
    </location>
</feature>
<organism evidence="3 4">
    <name type="scientific">Daphnia pulex</name>
    <name type="common">Water flea</name>
    <dbReference type="NCBI Taxonomy" id="6669"/>
    <lineage>
        <taxon>Eukaryota</taxon>
        <taxon>Metazoa</taxon>
        <taxon>Ecdysozoa</taxon>
        <taxon>Arthropoda</taxon>
        <taxon>Crustacea</taxon>
        <taxon>Branchiopoda</taxon>
        <taxon>Diplostraca</taxon>
        <taxon>Cladocera</taxon>
        <taxon>Anomopoda</taxon>
        <taxon>Daphniidae</taxon>
        <taxon>Daphnia</taxon>
    </lineage>
</organism>
<dbReference type="InParanoid" id="E9HCY9"/>
<accession>E9HCY9</accession>
<dbReference type="AlphaFoldDB" id="E9HCY9"/>
<feature type="transmembrane region" description="Helical" evidence="2">
    <location>
        <begin position="227"/>
        <end position="248"/>
    </location>
</feature>
<gene>
    <name evidence="3" type="ORF">DAPPUDRAFT_112754</name>
</gene>
<keyword evidence="2" id="KW-0472">Membrane</keyword>
<dbReference type="Proteomes" id="UP000000305">
    <property type="component" value="Unassembled WGS sequence"/>
</dbReference>